<dbReference type="AlphaFoldDB" id="A0A6C2YH87"/>
<dbReference type="EMBL" id="LR586016">
    <property type="protein sequence ID" value="VIP00611.1"/>
    <property type="molecule type" value="Genomic_DNA"/>
</dbReference>
<keyword evidence="2" id="KW-0489">Methyltransferase</keyword>
<reference evidence="2" key="1">
    <citation type="submission" date="2019-04" db="EMBL/GenBank/DDBJ databases">
        <authorList>
            <consortium name="Science for Life Laboratories"/>
        </authorList>
    </citation>
    <scope>NUCLEOTIDE SEQUENCE</scope>
    <source>
        <strain evidence="2">MBLW1</strain>
    </source>
</reference>
<gene>
    <name evidence="2" type="ORF">GMBLW1_33490</name>
</gene>
<organism evidence="2">
    <name type="scientific">Tuwongella immobilis</name>
    <dbReference type="NCBI Taxonomy" id="692036"/>
    <lineage>
        <taxon>Bacteria</taxon>
        <taxon>Pseudomonadati</taxon>
        <taxon>Planctomycetota</taxon>
        <taxon>Planctomycetia</taxon>
        <taxon>Gemmatales</taxon>
        <taxon>Gemmataceae</taxon>
        <taxon>Tuwongella</taxon>
    </lineage>
</organism>
<dbReference type="GO" id="GO:0008168">
    <property type="term" value="F:methyltransferase activity"/>
    <property type="evidence" value="ECO:0007669"/>
    <property type="project" value="UniProtKB-KW"/>
</dbReference>
<dbReference type="InParanoid" id="A0A6C2YH87"/>
<evidence type="ECO:0000313" key="3">
    <source>
        <dbReference type="Proteomes" id="UP000464378"/>
    </source>
</evidence>
<dbReference type="GO" id="GO:0032259">
    <property type="term" value="P:methylation"/>
    <property type="evidence" value="ECO:0007669"/>
    <property type="project" value="UniProtKB-KW"/>
</dbReference>
<keyword evidence="2" id="KW-0808">Transferase</keyword>
<evidence type="ECO:0000313" key="2">
    <source>
        <dbReference type="EMBL" id="VIP00611.1"/>
    </source>
</evidence>
<dbReference type="KEGG" id="tim:GMBLW1_33490"/>
<keyword evidence="3" id="KW-1185">Reference proteome</keyword>
<accession>A0A6C2YH87</accession>
<dbReference type="EMBL" id="LR593887">
    <property type="protein sequence ID" value="VTR96640.1"/>
    <property type="molecule type" value="Genomic_DNA"/>
</dbReference>
<proteinExistence type="predicted"/>
<dbReference type="Proteomes" id="UP000464378">
    <property type="component" value="Chromosome"/>
</dbReference>
<protein>
    <recommendedName>
        <fullName evidence="1">TfoX N-terminal domain-containing protein</fullName>
    </recommendedName>
</protein>
<dbReference type="RefSeq" id="WP_162655815.1">
    <property type="nucleotide sequence ID" value="NZ_LR593887.1"/>
</dbReference>
<sequence>MAASPRLAERIREMLAGRGIVEKRMFGGEAFFLNANILAAVWDERLVLRLGAEEAEIALRERHVRPFDLTGKAMRNWVVVDAAGIARDDELDYWLLRAWRFVETLPPPRPRRK</sequence>
<name>A0A6C2YH87_9BACT</name>
<evidence type="ECO:0000259" key="1">
    <source>
        <dbReference type="Pfam" id="PF04993"/>
    </source>
</evidence>
<dbReference type="Gene3D" id="3.30.1460.30">
    <property type="entry name" value="YgaC/TfoX-N like chaperone"/>
    <property type="match status" value="1"/>
</dbReference>
<dbReference type="InterPro" id="IPR007076">
    <property type="entry name" value="TfoX_N"/>
</dbReference>
<dbReference type="SUPFAM" id="SSF159894">
    <property type="entry name" value="YgaC/TfoX-N like"/>
    <property type="match status" value="1"/>
</dbReference>
<dbReference type="Pfam" id="PF04993">
    <property type="entry name" value="TfoX_N"/>
    <property type="match status" value="1"/>
</dbReference>
<feature type="domain" description="TfoX N-terminal" evidence="1">
    <location>
        <begin position="20"/>
        <end position="101"/>
    </location>
</feature>